<dbReference type="GO" id="GO:0045944">
    <property type="term" value="P:positive regulation of transcription by RNA polymerase II"/>
    <property type="evidence" value="ECO:0007669"/>
    <property type="project" value="TreeGrafter"/>
</dbReference>
<dbReference type="GO" id="GO:0010887">
    <property type="term" value="P:negative regulation of cholesterol storage"/>
    <property type="evidence" value="ECO:0007669"/>
    <property type="project" value="TreeGrafter"/>
</dbReference>
<reference evidence="13" key="1">
    <citation type="thesis" date="2021" institute="BYU ScholarsArchive" country="Provo, UT, USA">
        <title>Applications of and Algorithms for Genome Assembly and Genomic Analyses with an Emphasis on Marine Teleosts.</title>
        <authorList>
            <person name="Pickett B.D."/>
        </authorList>
    </citation>
    <scope>NUCLEOTIDE SEQUENCE</scope>
    <source>
        <strain evidence="13">HI-2016</strain>
    </source>
</reference>
<dbReference type="GO" id="GO:0009755">
    <property type="term" value="P:hormone-mediated signaling pathway"/>
    <property type="evidence" value="ECO:0007669"/>
    <property type="project" value="TreeGrafter"/>
</dbReference>
<keyword evidence="4" id="KW-0862">Zinc</keyword>
<keyword evidence="5" id="KW-0805">Transcription regulation</keyword>
<comment type="caution">
    <text evidence="13">The sequence shown here is derived from an EMBL/GenBank/DDBJ whole genome shotgun (WGS) entry which is preliminary data.</text>
</comment>
<evidence type="ECO:0000256" key="4">
    <source>
        <dbReference type="ARBA" id="ARBA00022833"/>
    </source>
</evidence>
<dbReference type="GO" id="GO:0006631">
    <property type="term" value="P:fatty acid metabolic process"/>
    <property type="evidence" value="ECO:0007669"/>
    <property type="project" value="TreeGrafter"/>
</dbReference>
<dbReference type="GO" id="GO:0030154">
    <property type="term" value="P:cell differentiation"/>
    <property type="evidence" value="ECO:0007669"/>
    <property type="project" value="TreeGrafter"/>
</dbReference>
<dbReference type="Gene3D" id="1.10.565.10">
    <property type="entry name" value="Retinoid X Receptor"/>
    <property type="match status" value="1"/>
</dbReference>
<dbReference type="PANTHER" id="PTHR24082:SF497">
    <property type="entry name" value="PEROXISOME PROLIFERATOR-ACTIVATED RECEPTOR GAMMA-LIKE"/>
    <property type="match status" value="1"/>
</dbReference>
<dbReference type="GO" id="GO:0008289">
    <property type="term" value="F:lipid binding"/>
    <property type="evidence" value="ECO:0007669"/>
    <property type="project" value="UniProtKB-KW"/>
</dbReference>
<proteinExistence type="inferred from homology"/>
<evidence type="ECO:0000256" key="1">
    <source>
        <dbReference type="ARBA" id="ARBA00008092"/>
    </source>
</evidence>
<dbReference type="InterPro" id="IPR050234">
    <property type="entry name" value="Nuclear_hormone_rcpt_NR1"/>
</dbReference>
<dbReference type="Gene3D" id="3.30.50.10">
    <property type="entry name" value="Erythroid Transcription Factor GATA-1, subunit A"/>
    <property type="match status" value="1"/>
</dbReference>
<dbReference type="SUPFAM" id="SSF57716">
    <property type="entry name" value="Glucocorticoid receptor-like (DNA-binding domain)"/>
    <property type="match status" value="1"/>
</dbReference>
<dbReference type="GO" id="GO:0001227">
    <property type="term" value="F:DNA-binding transcription repressor activity, RNA polymerase II-specific"/>
    <property type="evidence" value="ECO:0007669"/>
    <property type="project" value="TreeGrafter"/>
</dbReference>
<evidence type="ECO:0000256" key="9">
    <source>
        <dbReference type="ARBA" id="ARBA00023170"/>
    </source>
</evidence>
<evidence type="ECO:0000256" key="11">
    <source>
        <dbReference type="SAM" id="MobiDB-lite"/>
    </source>
</evidence>
<keyword evidence="6" id="KW-0446">Lipid-binding</keyword>
<dbReference type="AlphaFoldDB" id="A0A8T2MJG2"/>
<evidence type="ECO:0000256" key="2">
    <source>
        <dbReference type="ARBA" id="ARBA00022723"/>
    </source>
</evidence>
<evidence type="ECO:0000256" key="8">
    <source>
        <dbReference type="ARBA" id="ARBA00023163"/>
    </source>
</evidence>
<dbReference type="GO" id="GO:0005634">
    <property type="term" value="C:nucleus"/>
    <property type="evidence" value="ECO:0007669"/>
    <property type="project" value="InterPro"/>
</dbReference>
<evidence type="ECO:0000256" key="6">
    <source>
        <dbReference type="ARBA" id="ARBA00023121"/>
    </source>
</evidence>
<dbReference type="Proteomes" id="UP000824540">
    <property type="component" value="Unassembled WGS sequence"/>
</dbReference>
<dbReference type="PRINTS" id="PR01288">
    <property type="entry name" value="PROXISOMEPAR"/>
</dbReference>
<dbReference type="InterPro" id="IPR013088">
    <property type="entry name" value="Znf_NHR/GATA"/>
</dbReference>
<dbReference type="GO" id="GO:0004879">
    <property type="term" value="F:nuclear receptor activity"/>
    <property type="evidence" value="ECO:0007669"/>
    <property type="project" value="InterPro"/>
</dbReference>
<dbReference type="GO" id="GO:0008270">
    <property type="term" value="F:zinc ion binding"/>
    <property type="evidence" value="ECO:0007669"/>
    <property type="project" value="UniProtKB-KW"/>
</dbReference>
<dbReference type="SMART" id="SM00399">
    <property type="entry name" value="ZnF_C4"/>
    <property type="match status" value="1"/>
</dbReference>
<evidence type="ECO:0000256" key="7">
    <source>
        <dbReference type="ARBA" id="ARBA00023125"/>
    </source>
</evidence>
<accession>A0A8T2MJG2</accession>
<keyword evidence="7" id="KW-0238">DNA-binding</keyword>
<keyword evidence="8" id="KW-0804">Transcription</keyword>
<evidence type="ECO:0000256" key="10">
    <source>
        <dbReference type="ARBA" id="ARBA00023242"/>
    </source>
</evidence>
<dbReference type="EMBL" id="JAFBMS010002357">
    <property type="protein sequence ID" value="KAG9328344.1"/>
    <property type="molecule type" value="Genomic_DNA"/>
</dbReference>
<organism evidence="13 14">
    <name type="scientific">Albula glossodonta</name>
    <name type="common">roundjaw bonefish</name>
    <dbReference type="NCBI Taxonomy" id="121402"/>
    <lineage>
        <taxon>Eukaryota</taxon>
        <taxon>Metazoa</taxon>
        <taxon>Chordata</taxon>
        <taxon>Craniata</taxon>
        <taxon>Vertebrata</taxon>
        <taxon>Euteleostomi</taxon>
        <taxon>Actinopterygii</taxon>
        <taxon>Neopterygii</taxon>
        <taxon>Teleostei</taxon>
        <taxon>Albuliformes</taxon>
        <taxon>Albulidae</taxon>
        <taxon>Albula</taxon>
    </lineage>
</organism>
<dbReference type="OrthoDB" id="7634782at2759"/>
<sequence>MVPLSRKGRGFSPIAMVDMQSQRGPPSPLALEDSLLGSPLCGDLIGGMGDLQDLSHTMQDDPLGSFHMPEYRASSTGSGSEGSTIFDTLTPASSPSSGIFGAGFFRRTIRLKLEYDRCERSCKIQKKNRNKCQYCRFQKCLSVGMSHNAADSPPPGPNQRTDECGNEENPLVADQKTLAKQIYEAYLKNFNMNKSKARVILTGKTSTPVPLTFISPPTPSVSASPEEL</sequence>
<dbReference type="GO" id="GO:0000978">
    <property type="term" value="F:RNA polymerase II cis-regulatory region sequence-specific DNA binding"/>
    <property type="evidence" value="ECO:0007669"/>
    <property type="project" value="TreeGrafter"/>
</dbReference>
<feature type="domain" description="Nuclear receptor" evidence="12">
    <location>
        <begin position="103"/>
        <end position="152"/>
    </location>
</feature>
<protein>
    <recommendedName>
        <fullName evidence="12">Nuclear receptor domain-containing protein</fullName>
    </recommendedName>
</protein>
<evidence type="ECO:0000313" key="13">
    <source>
        <dbReference type="EMBL" id="KAG9328344.1"/>
    </source>
</evidence>
<dbReference type="PANTHER" id="PTHR24082">
    <property type="entry name" value="NUCLEAR HORMONE RECEPTOR"/>
    <property type="match status" value="1"/>
</dbReference>
<keyword evidence="9" id="KW-0675">Receptor</keyword>
<dbReference type="PRINTS" id="PR01289">
    <property type="entry name" value="PROXISOMPAAR"/>
</dbReference>
<comment type="similarity">
    <text evidence="1">Belongs to the nuclear hormone receptor family. NR1 subfamily.</text>
</comment>
<dbReference type="GO" id="GO:0045923">
    <property type="term" value="P:positive regulation of fatty acid metabolic process"/>
    <property type="evidence" value="ECO:0007669"/>
    <property type="project" value="TreeGrafter"/>
</dbReference>
<keyword evidence="2" id="KW-0479">Metal-binding</keyword>
<name>A0A8T2MJG2_9TELE</name>
<dbReference type="GO" id="GO:0050728">
    <property type="term" value="P:negative regulation of inflammatory response"/>
    <property type="evidence" value="ECO:0007669"/>
    <property type="project" value="TreeGrafter"/>
</dbReference>
<feature type="region of interest" description="Disordered" evidence="11">
    <location>
        <begin position="147"/>
        <end position="167"/>
    </location>
</feature>
<dbReference type="PROSITE" id="PS51030">
    <property type="entry name" value="NUCLEAR_REC_DBD_2"/>
    <property type="match status" value="1"/>
</dbReference>
<dbReference type="Pfam" id="PF00105">
    <property type="entry name" value="zf-C4"/>
    <property type="match status" value="1"/>
</dbReference>
<dbReference type="InterPro" id="IPR003074">
    <property type="entry name" value="1Cnucl_rcpt"/>
</dbReference>
<evidence type="ECO:0000313" key="14">
    <source>
        <dbReference type="Proteomes" id="UP000824540"/>
    </source>
</evidence>
<dbReference type="InterPro" id="IPR003076">
    <property type="entry name" value="PPAR-alpha"/>
</dbReference>
<keyword evidence="3" id="KW-0863">Zinc-finger</keyword>
<keyword evidence="10" id="KW-0539">Nucleus</keyword>
<evidence type="ECO:0000256" key="5">
    <source>
        <dbReference type="ARBA" id="ARBA00023015"/>
    </source>
</evidence>
<keyword evidence="14" id="KW-1185">Reference proteome</keyword>
<evidence type="ECO:0000259" key="12">
    <source>
        <dbReference type="PROSITE" id="PS51030"/>
    </source>
</evidence>
<gene>
    <name evidence="13" type="ORF">JZ751_014490</name>
</gene>
<dbReference type="InterPro" id="IPR035500">
    <property type="entry name" value="NHR-like_dom_sf"/>
</dbReference>
<evidence type="ECO:0000256" key="3">
    <source>
        <dbReference type="ARBA" id="ARBA00022771"/>
    </source>
</evidence>
<dbReference type="InterPro" id="IPR001628">
    <property type="entry name" value="Znf_hrmn_rcpt"/>
</dbReference>
<dbReference type="FunFam" id="3.30.50.10:FF:000084">
    <property type="entry name" value="PPARA"/>
    <property type="match status" value="1"/>
</dbReference>